<proteinExistence type="predicted"/>
<reference evidence="3 4" key="1">
    <citation type="submission" date="2018-06" db="EMBL/GenBank/DDBJ databases">
        <title>Streptomyces reniochalinae sp. nov. and Streptomyces diacarnus sp. nov. from marine sponges.</title>
        <authorList>
            <person name="Li L."/>
        </authorList>
    </citation>
    <scope>NUCLEOTIDE SEQUENCE [LARGE SCALE GENOMIC DNA]</scope>
    <source>
        <strain evidence="3 4">LHW51701</strain>
    </source>
</reference>
<feature type="region of interest" description="Disordered" evidence="1">
    <location>
        <begin position="1"/>
        <end position="23"/>
    </location>
</feature>
<dbReference type="AlphaFoldDB" id="A0A367F0X9"/>
<protein>
    <submittedName>
        <fullName evidence="3">Amino acid ABC transporter substrate-binding protein</fullName>
    </submittedName>
</protein>
<dbReference type="Pfam" id="PF04069">
    <property type="entry name" value="OpuAC"/>
    <property type="match status" value="1"/>
</dbReference>
<name>A0A367F0X9_9ACTN</name>
<evidence type="ECO:0000256" key="1">
    <source>
        <dbReference type="SAM" id="MobiDB-lite"/>
    </source>
</evidence>
<organism evidence="3 4">
    <name type="scientific">Streptomyces diacarni</name>
    <dbReference type="NCBI Taxonomy" id="2800381"/>
    <lineage>
        <taxon>Bacteria</taxon>
        <taxon>Bacillati</taxon>
        <taxon>Actinomycetota</taxon>
        <taxon>Actinomycetes</taxon>
        <taxon>Kitasatosporales</taxon>
        <taxon>Streptomycetaceae</taxon>
        <taxon>Streptomyces</taxon>
    </lineage>
</organism>
<dbReference type="GO" id="GO:0022857">
    <property type="term" value="F:transmembrane transporter activity"/>
    <property type="evidence" value="ECO:0007669"/>
    <property type="project" value="InterPro"/>
</dbReference>
<dbReference type="CDD" id="cd13606">
    <property type="entry name" value="PBP2_ProX_like"/>
    <property type="match status" value="1"/>
</dbReference>
<dbReference type="SUPFAM" id="SSF53850">
    <property type="entry name" value="Periplasmic binding protein-like II"/>
    <property type="match status" value="1"/>
</dbReference>
<dbReference type="Proteomes" id="UP000252914">
    <property type="component" value="Unassembled WGS sequence"/>
</dbReference>
<accession>A0A367F0X9</accession>
<comment type="caution">
    <text evidence="3">The sequence shown here is derived from an EMBL/GenBank/DDBJ whole genome shotgun (WGS) entry which is preliminary data.</text>
</comment>
<evidence type="ECO:0000259" key="2">
    <source>
        <dbReference type="Pfam" id="PF04069"/>
    </source>
</evidence>
<evidence type="ECO:0000313" key="4">
    <source>
        <dbReference type="Proteomes" id="UP000252914"/>
    </source>
</evidence>
<feature type="compositionally biased region" description="Low complexity" evidence="1">
    <location>
        <begin position="1"/>
        <end position="14"/>
    </location>
</feature>
<gene>
    <name evidence="3" type="ORF">DTL70_12715</name>
</gene>
<dbReference type="Gene3D" id="3.40.190.120">
    <property type="entry name" value="Osmoprotection protein (prox), domain 2"/>
    <property type="match status" value="1"/>
</dbReference>
<dbReference type="InterPro" id="IPR007210">
    <property type="entry name" value="ABC_Gly_betaine_transp_sub-bd"/>
</dbReference>
<evidence type="ECO:0000313" key="3">
    <source>
        <dbReference type="EMBL" id="RCG23532.1"/>
    </source>
</evidence>
<dbReference type="GO" id="GO:0043190">
    <property type="term" value="C:ATP-binding cassette (ABC) transporter complex"/>
    <property type="evidence" value="ECO:0007669"/>
    <property type="project" value="InterPro"/>
</dbReference>
<feature type="domain" description="ABC-type glycine betaine transport system substrate-binding" evidence="2">
    <location>
        <begin position="60"/>
        <end position="329"/>
    </location>
</feature>
<dbReference type="EMBL" id="QOIN01000042">
    <property type="protein sequence ID" value="RCG23532.1"/>
    <property type="molecule type" value="Genomic_DNA"/>
</dbReference>
<dbReference type="Gene3D" id="3.40.190.10">
    <property type="entry name" value="Periplasmic binding protein-like II"/>
    <property type="match status" value="1"/>
</dbReference>
<sequence>MMASTPTTPHAPRPTTRRAPARRRALAAGGAVAALTLSLAACGGNDLEKEGGSGGGGKGSLVIGSAGFTESEILAELYSGVLSEAGYKTSVKKVKNRELYAPELEKGRIDVVPEYAATMAEFLNAKKNGPKADPVASPNADKTVEALRKLAEPRGLKVLDAGKAVDQNAFAVSADYAKKHKLKTLSDLGASKESVTVAAGDECETRPFCQPGLEKTYGIDVKGIDPKGVGTSQSKQAVKDGKDQLVLTTTTDATLDQFDLVILQDDKKLQNADNVLPVVNADDAGDKKVASALDELTRTLTTKDLTDLNRQVDQERKKAKDVAEDYLAEKNLA</sequence>
<keyword evidence="4" id="KW-1185">Reference proteome</keyword>